<evidence type="ECO:0000259" key="1">
    <source>
        <dbReference type="Pfam" id="PF23555"/>
    </source>
</evidence>
<comment type="caution">
    <text evidence="2">The sequence shown here is derived from an EMBL/GenBank/DDBJ whole genome shotgun (WGS) entry which is preliminary data.</text>
</comment>
<proteinExistence type="predicted"/>
<dbReference type="InterPro" id="IPR057779">
    <property type="entry name" value="Znf_RING_Vps41"/>
</dbReference>
<dbReference type="AlphaFoldDB" id="A0A426ZYR0"/>
<dbReference type="PANTHER" id="PTHR12616:SF1">
    <property type="entry name" value="VACUOLAR PROTEIN SORTING-ASSOCIATED PROTEIN 41 HOMOLOG"/>
    <property type="match status" value="1"/>
</dbReference>
<dbReference type="GO" id="GO:0016236">
    <property type="term" value="P:macroautophagy"/>
    <property type="evidence" value="ECO:0007669"/>
    <property type="project" value="TreeGrafter"/>
</dbReference>
<dbReference type="GO" id="GO:0030897">
    <property type="term" value="C:HOPS complex"/>
    <property type="evidence" value="ECO:0007669"/>
    <property type="project" value="TreeGrafter"/>
</dbReference>
<dbReference type="PANTHER" id="PTHR12616">
    <property type="entry name" value="VACUOLAR PROTEIN SORTING VPS41"/>
    <property type="match status" value="1"/>
</dbReference>
<dbReference type="GO" id="GO:0034058">
    <property type="term" value="P:endosomal vesicle fusion"/>
    <property type="evidence" value="ECO:0007669"/>
    <property type="project" value="TreeGrafter"/>
</dbReference>
<sequence>MILDSKRAVHVLILHRDFIPPSEVVGQLLGASKKCDEKSLLHLYLHSLFEIDPQAGKEFHDLQAVEFVTMQHDDDLWEELIKQCLRKPEMNLSVVVFFCCHAYHIACLIGASDSMNEASNASDSDDDSENDDAQSRRSRMCCVLCTTAGR</sequence>
<dbReference type="GO" id="GO:0006623">
    <property type="term" value="P:protein targeting to vacuole"/>
    <property type="evidence" value="ECO:0007669"/>
    <property type="project" value="InterPro"/>
</dbReference>
<dbReference type="Pfam" id="PF23555">
    <property type="entry name" value="zf-RING_Vps41"/>
    <property type="match status" value="1"/>
</dbReference>
<feature type="domain" description="Vps41 C-terminal RING finger" evidence="1">
    <location>
        <begin position="92"/>
        <end position="117"/>
    </location>
</feature>
<dbReference type="Pfam" id="PF23556">
    <property type="entry name" value="TPR_Vps41"/>
    <property type="match status" value="1"/>
</dbReference>
<gene>
    <name evidence="2" type="ORF">B296_00025127</name>
</gene>
<dbReference type="GO" id="GO:0009267">
    <property type="term" value="P:cellular response to starvation"/>
    <property type="evidence" value="ECO:0007669"/>
    <property type="project" value="TreeGrafter"/>
</dbReference>
<dbReference type="InterPro" id="IPR045111">
    <property type="entry name" value="Vps41/Vps8"/>
</dbReference>
<accession>A0A426ZYR0</accession>
<organism evidence="2 3">
    <name type="scientific">Ensete ventricosum</name>
    <name type="common">Abyssinian banana</name>
    <name type="synonym">Musa ensete</name>
    <dbReference type="NCBI Taxonomy" id="4639"/>
    <lineage>
        <taxon>Eukaryota</taxon>
        <taxon>Viridiplantae</taxon>
        <taxon>Streptophyta</taxon>
        <taxon>Embryophyta</taxon>
        <taxon>Tracheophyta</taxon>
        <taxon>Spermatophyta</taxon>
        <taxon>Magnoliopsida</taxon>
        <taxon>Liliopsida</taxon>
        <taxon>Zingiberales</taxon>
        <taxon>Musaceae</taxon>
        <taxon>Ensete</taxon>
    </lineage>
</organism>
<protein>
    <recommendedName>
        <fullName evidence="1">Vps41 C-terminal RING finger domain-containing protein</fullName>
    </recommendedName>
</protein>
<reference evidence="2 3" key="1">
    <citation type="journal article" date="2014" name="Agronomy (Basel)">
        <title>A Draft Genome Sequence for Ensete ventricosum, the Drought-Tolerant Tree Against Hunger.</title>
        <authorList>
            <person name="Harrison J."/>
            <person name="Moore K.A."/>
            <person name="Paszkiewicz K."/>
            <person name="Jones T."/>
            <person name="Grant M."/>
            <person name="Ambacheew D."/>
            <person name="Muzemil S."/>
            <person name="Studholme D.J."/>
        </authorList>
    </citation>
    <scope>NUCLEOTIDE SEQUENCE [LARGE SCALE GENOMIC DNA]</scope>
</reference>
<evidence type="ECO:0000313" key="3">
    <source>
        <dbReference type="Proteomes" id="UP000287651"/>
    </source>
</evidence>
<evidence type="ECO:0000313" key="2">
    <source>
        <dbReference type="EMBL" id="RRT69081.1"/>
    </source>
</evidence>
<dbReference type="EMBL" id="AMZH03004474">
    <property type="protein sequence ID" value="RRT69081.1"/>
    <property type="molecule type" value="Genomic_DNA"/>
</dbReference>
<name>A0A426ZYR0_ENSVE</name>
<dbReference type="GO" id="GO:0005770">
    <property type="term" value="C:late endosome"/>
    <property type="evidence" value="ECO:0007669"/>
    <property type="project" value="TreeGrafter"/>
</dbReference>
<dbReference type="Proteomes" id="UP000287651">
    <property type="component" value="Unassembled WGS sequence"/>
</dbReference>